<protein>
    <recommendedName>
        <fullName evidence="5">Receptor protein serine/threonine kinase</fullName>
    </recommendedName>
</protein>
<evidence type="ECO:0008006" key="5">
    <source>
        <dbReference type="Google" id="ProtNLM"/>
    </source>
</evidence>
<comment type="caution">
    <text evidence="3">The sequence shown here is derived from an EMBL/GenBank/DDBJ whole genome shotgun (WGS) entry which is preliminary data.</text>
</comment>
<gene>
    <name evidence="1" type="ORF">BYL167_LOCUS31585</name>
    <name evidence="2" type="ORF">BYL167_LOCUS41465</name>
    <name evidence="3" type="ORF">GIL414_LOCUS48434</name>
</gene>
<reference evidence="3" key="1">
    <citation type="submission" date="2021-02" db="EMBL/GenBank/DDBJ databases">
        <authorList>
            <person name="Nowell W R."/>
        </authorList>
    </citation>
    <scope>NUCLEOTIDE SEQUENCE</scope>
</reference>
<name>A0A8S3BJ20_9BILA</name>
<feature type="non-terminal residue" evidence="3">
    <location>
        <position position="1"/>
    </location>
</feature>
<dbReference type="AlphaFoldDB" id="A0A8S3BJ20"/>
<evidence type="ECO:0000313" key="4">
    <source>
        <dbReference type="Proteomes" id="UP000681720"/>
    </source>
</evidence>
<dbReference type="Proteomes" id="UP000681967">
    <property type="component" value="Unassembled WGS sequence"/>
</dbReference>
<dbReference type="EMBL" id="CAJOBH010105256">
    <property type="protein sequence ID" value="CAF4633569.1"/>
    <property type="molecule type" value="Genomic_DNA"/>
</dbReference>
<organism evidence="3 4">
    <name type="scientific">Rotaria magnacalcarata</name>
    <dbReference type="NCBI Taxonomy" id="392030"/>
    <lineage>
        <taxon>Eukaryota</taxon>
        <taxon>Metazoa</taxon>
        <taxon>Spiralia</taxon>
        <taxon>Gnathifera</taxon>
        <taxon>Rotifera</taxon>
        <taxon>Eurotatoria</taxon>
        <taxon>Bdelloidea</taxon>
        <taxon>Philodinida</taxon>
        <taxon>Philodinidae</taxon>
        <taxon>Rotaria</taxon>
    </lineage>
</organism>
<dbReference type="Proteomes" id="UP000681720">
    <property type="component" value="Unassembled WGS sequence"/>
</dbReference>
<sequence>TSDALCKVDMYAVGLVMWEIVTQCQDYPCLIEYQLPYAEYVNMNEIDENKILDTLHRI</sequence>
<dbReference type="EMBL" id="CAJOBH010055976">
    <property type="protein sequence ID" value="CAF4401863.1"/>
    <property type="molecule type" value="Genomic_DNA"/>
</dbReference>
<proteinExistence type="predicted"/>
<evidence type="ECO:0000313" key="3">
    <source>
        <dbReference type="EMBL" id="CAF4830577.1"/>
    </source>
</evidence>
<dbReference type="Gene3D" id="1.10.510.10">
    <property type="entry name" value="Transferase(Phosphotransferase) domain 1"/>
    <property type="match status" value="1"/>
</dbReference>
<accession>A0A8S3BJ20</accession>
<evidence type="ECO:0000313" key="2">
    <source>
        <dbReference type="EMBL" id="CAF4633569.1"/>
    </source>
</evidence>
<evidence type="ECO:0000313" key="1">
    <source>
        <dbReference type="EMBL" id="CAF4401863.1"/>
    </source>
</evidence>
<dbReference type="EMBL" id="CAJOBJ010156978">
    <property type="protein sequence ID" value="CAF4830577.1"/>
    <property type="molecule type" value="Genomic_DNA"/>
</dbReference>
<feature type="non-terminal residue" evidence="3">
    <location>
        <position position="58"/>
    </location>
</feature>